<protein>
    <submittedName>
        <fullName evidence="1">Uncharacterized protein</fullName>
    </submittedName>
</protein>
<reference evidence="1" key="1">
    <citation type="submission" date="2025-08" db="UniProtKB">
        <authorList>
            <consortium name="Ensembl"/>
        </authorList>
    </citation>
    <scope>IDENTIFICATION</scope>
</reference>
<keyword evidence="2" id="KW-1185">Reference proteome</keyword>
<name>A0A8C0H4R0_CHEAB</name>
<evidence type="ECO:0000313" key="2">
    <source>
        <dbReference type="Proteomes" id="UP000694404"/>
    </source>
</evidence>
<dbReference type="AlphaFoldDB" id="A0A8C0H4R0"/>
<dbReference type="Proteomes" id="UP000694404">
    <property type="component" value="Unplaced"/>
</dbReference>
<proteinExistence type="predicted"/>
<sequence>MHLEIHLQPSGPALYQHLCCCQPVAVLRWHHTAIGCLVKAHCKASSAPSCPTNFPRRGEQRTLQWQAQPPTPHTRACIATKPVSFLHAYAPLPPAHCLPISYPHQGTVMTICDH</sequence>
<accession>A0A8C0H4R0</accession>
<evidence type="ECO:0000313" key="1">
    <source>
        <dbReference type="Ensembl" id="ENSCABP00000018359.1"/>
    </source>
</evidence>
<reference evidence="1" key="2">
    <citation type="submission" date="2025-09" db="UniProtKB">
        <authorList>
            <consortium name="Ensembl"/>
        </authorList>
    </citation>
    <scope>IDENTIFICATION</scope>
</reference>
<dbReference type="Ensembl" id="ENSCABT00000020118.1">
    <property type="protein sequence ID" value="ENSCABP00000018359.1"/>
    <property type="gene ID" value="ENSCABG00000013594.1"/>
</dbReference>
<organism evidence="1 2">
    <name type="scientific">Chelonoidis abingdonii</name>
    <name type="common">Abingdon island giant tortoise</name>
    <name type="synonym">Testudo abingdonii</name>
    <dbReference type="NCBI Taxonomy" id="106734"/>
    <lineage>
        <taxon>Eukaryota</taxon>
        <taxon>Metazoa</taxon>
        <taxon>Chordata</taxon>
        <taxon>Craniata</taxon>
        <taxon>Vertebrata</taxon>
        <taxon>Euteleostomi</taxon>
        <taxon>Archelosauria</taxon>
        <taxon>Testudinata</taxon>
        <taxon>Testudines</taxon>
        <taxon>Cryptodira</taxon>
        <taxon>Durocryptodira</taxon>
        <taxon>Testudinoidea</taxon>
        <taxon>Testudinidae</taxon>
        <taxon>Chelonoidis</taxon>
    </lineage>
</organism>